<dbReference type="Proteomes" id="UP000054538">
    <property type="component" value="Unassembled WGS sequence"/>
</dbReference>
<evidence type="ECO:0000256" key="1">
    <source>
        <dbReference type="SAM" id="MobiDB-lite"/>
    </source>
</evidence>
<gene>
    <name evidence="2" type="ORF">PAXRUDRAFT_699410</name>
</gene>
<proteinExistence type="predicted"/>
<protein>
    <submittedName>
        <fullName evidence="2">Uncharacterized protein</fullName>
    </submittedName>
</protein>
<dbReference type="HOGENOM" id="CLU_602834_0_0_1"/>
<dbReference type="InParanoid" id="A0A0D0CN47"/>
<accession>A0A0D0CN47</accession>
<evidence type="ECO:0000313" key="3">
    <source>
        <dbReference type="Proteomes" id="UP000054538"/>
    </source>
</evidence>
<reference evidence="3" key="2">
    <citation type="submission" date="2015-01" db="EMBL/GenBank/DDBJ databases">
        <title>Evolutionary Origins and Diversification of the Mycorrhizal Mutualists.</title>
        <authorList>
            <consortium name="DOE Joint Genome Institute"/>
            <consortium name="Mycorrhizal Genomics Consortium"/>
            <person name="Kohler A."/>
            <person name="Kuo A."/>
            <person name="Nagy L.G."/>
            <person name="Floudas D."/>
            <person name="Copeland A."/>
            <person name="Barry K.W."/>
            <person name="Cichocki N."/>
            <person name="Veneault-Fourrey C."/>
            <person name="LaButti K."/>
            <person name="Lindquist E.A."/>
            <person name="Lipzen A."/>
            <person name="Lundell T."/>
            <person name="Morin E."/>
            <person name="Murat C."/>
            <person name="Riley R."/>
            <person name="Ohm R."/>
            <person name="Sun H."/>
            <person name="Tunlid A."/>
            <person name="Henrissat B."/>
            <person name="Grigoriev I.V."/>
            <person name="Hibbett D.S."/>
            <person name="Martin F."/>
        </authorList>
    </citation>
    <scope>NUCLEOTIDE SEQUENCE [LARGE SCALE GENOMIC DNA]</scope>
    <source>
        <strain evidence="3">Ve08.2h10</strain>
    </source>
</reference>
<dbReference type="EMBL" id="KN825578">
    <property type="protein sequence ID" value="KIK84307.1"/>
    <property type="molecule type" value="Genomic_DNA"/>
</dbReference>
<reference evidence="2 3" key="1">
    <citation type="submission" date="2014-04" db="EMBL/GenBank/DDBJ databases">
        <authorList>
            <consortium name="DOE Joint Genome Institute"/>
            <person name="Kuo A."/>
            <person name="Kohler A."/>
            <person name="Jargeat P."/>
            <person name="Nagy L.G."/>
            <person name="Floudas D."/>
            <person name="Copeland A."/>
            <person name="Barry K.W."/>
            <person name="Cichocki N."/>
            <person name="Veneault-Fourrey C."/>
            <person name="LaButti K."/>
            <person name="Lindquist E.A."/>
            <person name="Lipzen A."/>
            <person name="Lundell T."/>
            <person name="Morin E."/>
            <person name="Murat C."/>
            <person name="Sun H."/>
            <person name="Tunlid A."/>
            <person name="Henrissat B."/>
            <person name="Grigoriev I.V."/>
            <person name="Hibbett D.S."/>
            <person name="Martin F."/>
            <person name="Nordberg H.P."/>
            <person name="Cantor M.N."/>
            <person name="Hua S.X."/>
        </authorList>
    </citation>
    <scope>NUCLEOTIDE SEQUENCE [LARGE SCALE GENOMIC DNA]</scope>
    <source>
        <strain evidence="2 3">Ve08.2h10</strain>
    </source>
</reference>
<name>A0A0D0CN47_9AGAM</name>
<sequence length="422" mass="45050">MEQEPLPSLQQAQLYVPPNPVFVRDREINIWKLACQERVDCLLRRYGPDYIKALVQSEARSLDTRSPSASSYADQVAAASEFNPSLPSPPSPTKFRLYTPASYTYTSHTWASGSGVVSGRKEFPLDGGGEDGDPSWAMDDGEWADGDVDMEDDDEDDYEDDDDVGEVEGELSLGAVEGLRIGDSAFGPAEDNAKIQTPRTSGTPPTEATLACELLVPSTSTPDPSPRPLAVRNPYTPPPPPTHLQRPSLPSLSSLLVPLLSEPTRAFMGRGTPPNLQRLVEWSGFGRFGSHRQGTGPPLYLSPVHQRHTNADVGVDVGIVPMSVDAPMHPPTPLPEQVHQGGWTSFLYAMLEGDGIGVGVSVGGTIQGPGPGWYELGLGSVPAPVPSNDLGIPLAHSHPPAPAVDHTVDEVSSSSTLRFALG</sequence>
<feature type="region of interest" description="Disordered" evidence="1">
    <location>
        <begin position="182"/>
        <end position="248"/>
    </location>
</feature>
<dbReference type="STRING" id="930991.A0A0D0CN47"/>
<evidence type="ECO:0000313" key="2">
    <source>
        <dbReference type="EMBL" id="KIK84307.1"/>
    </source>
</evidence>
<dbReference type="OrthoDB" id="2804726at2759"/>
<keyword evidence="3" id="KW-1185">Reference proteome</keyword>
<dbReference type="AlphaFoldDB" id="A0A0D0CN47"/>
<organism evidence="2 3">
    <name type="scientific">Paxillus rubicundulus Ve08.2h10</name>
    <dbReference type="NCBI Taxonomy" id="930991"/>
    <lineage>
        <taxon>Eukaryota</taxon>
        <taxon>Fungi</taxon>
        <taxon>Dikarya</taxon>
        <taxon>Basidiomycota</taxon>
        <taxon>Agaricomycotina</taxon>
        <taxon>Agaricomycetes</taxon>
        <taxon>Agaricomycetidae</taxon>
        <taxon>Boletales</taxon>
        <taxon>Paxilineae</taxon>
        <taxon>Paxillaceae</taxon>
        <taxon>Paxillus</taxon>
    </lineage>
</organism>
<feature type="compositionally biased region" description="Polar residues" evidence="1">
    <location>
        <begin position="194"/>
        <end position="206"/>
    </location>
</feature>
<feature type="region of interest" description="Disordered" evidence="1">
    <location>
        <begin position="121"/>
        <end position="164"/>
    </location>
</feature>
<feature type="compositionally biased region" description="Acidic residues" evidence="1">
    <location>
        <begin position="128"/>
        <end position="164"/>
    </location>
</feature>